<keyword evidence="5" id="KW-0028">Amino-acid biosynthesis</keyword>
<comment type="pathway">
    <text evidence="1">Amino-acid biosynthesis; L-arginine biosynthesis; L-arginine from L-ornithine and carbamoyl phosphate: step 2/3.</text>
</comment>
<keyword evidence="7" id="KW-0067">ATP-binding</keyword>
<keyword evidence="4" id="KW-0436">Ligase</keyword>
<dbReference type="PANTHER" id="PTHR11587:SF2">
    <property type="entry name" value="ARGININOSUCCINATE SYNTHASE"/>
    <property type="match status" value="1"/>
</dbReference>
<dbReference type="InterPro" id="IPR024074">
    <property type="entry name" value="AS_cat/multimer_dom_body"/>
</dbReference>
<dbReference type="NCBIfam" id="NF001770">
    <property type="entry name" value="PRK00509.1"/>
    <property type="match status" value="1"/>
</dbReference>
<evidence type="ECO:0000256" key="3">
    <source>
        <dbReference type="ARBA" id="ARBA00022571"/>
    </source>
</evidence>
<evidence type="ECO:0000256" key="1">
    <source>
        <dbReference type="ARBA" id="ARBA00004967"/>
    </source>
</evidence>
<dbReference type="InterPro" id="IPR014729">
    <property type="entry name" value="Rossmann-like_a/b/a_fold"/>
</dbReference>
<dbReference type="PANTHER" id="PTHR11587">
    <property type="entry name" value="ARGININOSUCCINATE SYNTHASE"/>
    <property type="match status" value="1"/>
</dbReference>
<dbReference type="InterPro" id="IPR023434">
    <property type="entry name" value="Arginosuc_synth_type_1_subfam"/>
</dbReference>
<evidence type="ECO:0000256" key="7">
    <source>
        <dbReference type="ARBA" id="ARBA00022840"/>
    </source>
</evidence>
<evidence type="ECO:0000313" key="10">
    <source>
        <dbReference type="EMBL" id="GMI29974.1"/>
    </source>
</evidence>
<feature type="domain" description="Arginosuccinate synthase C-terminal" evidence="9">
    <location>
        <begin position="190"/>
        <end position="417"/>
    </location>
</feature>
<dbReference type="PROSITE" id="PS00565">
    <property type="entry name" value="ARGININOSUCCIN_SYN_2"/>
    <property type="match status" value="1"/>
</dbReference>
<accession>A0ABQ6MQE1</accession>
<dbReference type="HAMAP" id="MF_00005">
    <property type="entry name" value="Arg_succ_synth_type1"/>
    <property type="match status" value="1"/>
</dbReference>
<dbReference type="CDD" id="cd01999">
    <property type="entry name" value="ASS"/>
    <property type="match status" value="1"/>
</dbReference>
<dbReference type="SUPFAM" id="SSF69864">
    <property type="entry name" value="Argininosuccinate synthetase, C-terminal domain"/>
    <property type="match status" value="1"/>
</dbReference>
<dbReference type="NCBIfam" id="TIGR00032">
    <property type="entry name" value="argG"/>
    <property type="match status" value="1"/>
</dbReference>
<keyword evidence="11" id="KW-1185">Reference proteome</keyword>
<dbReference type="Gene3D" id="3.40.50.620">
    <property type="entry name" value="HUPs"/>
    <property type="match status" value="1"/>
</dbReference>
<evidence type="ECO:0000256" key="2">
    <source>
        <dbReference type="ARBA" id="ARBA00012286"/>
    </source>
</evidence>
<proteinExistence type="inferred from homology"/>
<dbReference type="InterPro" id="IPR048267">
    <property type="entry name" value="Arginosuc_syn_N"/>
</dbReference>
<feature type="domain" description="Arginosuccinate synthase-like N-terminal" evidence="8">
    <location>
        <begin position="16"/>
        <end position="181"/>
    </location>
</feature>
<evidence type="ECO:0000256" key="4">
    <source>
        <dbReference type="ARBA" id="ARBA00022598"/>
    </source>
</evidence>
<organism evidence="10 11">
    <name type="scientific">Tetraparma gracilis</name>
    <dbReference type="NCBI Taxonomy" id="2962635"/>
    <lineage>
        <taxon>Eukaryota</taxon>
        <taxon>Sar</taxon>
        <taxon>Stramenopiles</taxon>
        <taxon>Ochrophyta</taxon>
        <taxon>Bolidophyceae</taxon>
        <taxon>Parmales</taxon>
        <taxon>Triparmaceae</taxon>
        <taxon>Tetraparma</taxon>
    </lineage>
</organism>
<comment type="caution">
    <text evidence="10">The sequence shown here is derived from an EMBL/GenBank/DDBJ whole genome shotgun (WGS) entry which is preliminary data.</text>
</comment>
<sequence length="430" mass="47881">MVSPSKKQKVTGGKPRVVLAYSGGLDTSVILKWLCEKGYDVICFCANVGQQGEDFEAIKAKALSCGAFACECPDLRAEFVEEYVFEAIKCNALYEGRYLMGTCFARPVIAKHQVAIARNYGAKFVAHGATGKGNDQVRFEMCAQALAPEISCIAPWRDAEFIESFKGRTDLLNYCQKHGIPVDAKPKANYSVDENLFHTSYESGMLEDPMVQPDESMFKMSVSPMAAPDKKEKVRITFKAGVPVAIKNLTDGTEHTEPLAIFEYCNDVAGRNGIGRIDIVENRFVGIKSRGVYECPGGQLLREAHLDIEGLTLDREVKRMTENLGLEFSKFCYQGFWFAPEMNLVRHAMDYAQKDVDGFVDMELYKGNIFVVGRDSDKTLYSADLASMDIEDAGESFDYNPKDSQGFIRINAVRLKMFSNREAKIAAAKK</sequence>
<dbReference type="Pfam" id="PF20979">
    <property type="entry name" value="Arginosuc_syn_C"/>
    <property type="match status" value="1"/>
</dbReference>
<dbReference type="Pfam" id="PF00764">
    <property type="entry name" value="Arginosuc_synth"/>
    <property type="match status" value="1"/>
</dbReference>
<gene>
    <name evidence="10" type="ORF">TeGR_g8682</name>
</gene>
<dbReference type="PROSITE" id="PS00564">
    <property type="entry name" value="ARGININOSUCCIN_SYN_1"/>
    <property type="match status" value="1"/>
</dbReference>
<keyword evidence="3" id="KW-0055">Arginine biosynthesis</keyword>
<dbReference type="Proteomes" id="UP001165060">
    <property type="component" value="Unassembled WGS sequence"/>
</dbReference>
<evidence type="ECO:0000313" key="11">
    <source>
        <dbReference type="Proteomes" id="UP001165060"/>
    </source>
</evidence>
<keyword evidence="6" id="KW-0547">Nucleotide-binding</keyword>
<dbReference type="EMBL" id="BRYB01001626">
    <property type="protein sequence ID" value="GMI29974.1"/>
    <property type="molecule type" value="Genomic_DNA"/>
</dbReference>
<evidence type="ECO:0000256" key="6">
    <source>
        <dbReference type="ARBA" id="ARBA00022741"/>
    </source>
</evidence>
<evidence type="ECO:0000259" key="9">
    <source>
        <dbReference type="Pfam" id="PF20979"/>
    </source>
</evidence>
<dbReference type="Gene3D" id="3.90.1260.10">
    <property type="entry name" value="Argininosuccinate synthetase, chain A, domain 2"/>
    <property type="match status" value="1"/>
</dbReference>
<dbReference type="EC" id="6.3.4.5" evidence="2"/>
<evidence type="ECO:0000256" key="5">
    <source>
        <dbReference type="ARBA" id="ARBA00022605"/>
    </source>
</evidence>
<evidence type="ECO:0000259" key="8">
    <source>
        <dbReference type="Pfam" id="PF00764"/>
    </source>
</evidence>
<dbReference type="InterPro" id="IPR048268">
    <property type="entry name" value="Arginosuc_syn_C"/>
</dbReference>
<dbReference type="InterPro" id="IPR001518">
    <property type="entry name" value="Arginosuc_synth"/>
</dbReference>
<reference evidence="10 11" key="1">
    <citation type="journal article" date="2023" name="Commun. Biol.">
        <title>Genome analysis of Parmales, the sister group of diatoms, reveals the evolutionary specialization of diatoms from phago-mixotrophs to photoautotrophs.</title>
        <authorList>
            <person name="Ban H."/>
            <person name="Sato S."/>
            <person name="Yoshikawa S."/>
            <person name="Yamada K."/>
            <person name="Nakamura Y."/>
            <person name="Ichinomiya M."/>
            <person name="Sato N."/>
            <person name="Blanc-Mathieu R."/>
            <person name="Endo H."/>
            <person name="Kuwata A."/>
            <person name="Ogata H."/>
        </authorList>
    </citation>
    <scope>NUCLEOTIDE SEQUENCE [LARGE SCALE GENOMIC DNA]</scope>
</reference>
<dbReference type="InterPro" id="IPR018223">
    <property type="entry name" value="Arginosuc_synth_CS"/>
</dbReference>
<protein>
    <recommendedName>
        <fullName evidence="2">argininosuccinate synthase</fullName>
        <ecNumber evidence="2">6.3.4.5</ecNumber>
    </recommendedName>
</protein>
<dbReference type="SUPFAM" id="SSF52402">
    <property type="entry name" value="Adenine nucleotide alpha hydrolases-like"/>
    <property type="match status" value="1"/>
</dbReference>
<name>A0ABQ6MQE1_9STRA</name>